<dbReference type="PANTHER" id="PTHR47357:SF1">
    <property type="entry name" value="SPINDLE POLE BODY COMPONENT 110"/>
    <property type="match status" value="1"/>
</dbReference>
<dbReference type="GO" id="GO:0005856">
    <property type="term" value="C:cytoskeleton"/>
    <property type="evidence" value="ECO:0007669"/>
    <property type="project" value="TreeGrafter"/>
</dbReference>
<evidence type="ECO:0000256" key="3">
    <source>
        <dbReference type="SAM" id="SignalP"/>
    </source>
</evidence>
<proteinExistence type="predicted"/>
<dbReference type="PANTHER" id="PTHR47357">
    <property type="entry name" value="COP1-INTERACTIVE PROTEIN 1"/>
    <property type="match status" value="1"/>
</dbReference>
<feature type="coiled-coil region" evidence="1">
    <location>
        <begin position="649"/>
        <end position="694"/>
    </location>
</feature>
<name>A0A7S1R372_ALECA</name>
<feature type="chain" id="PRO_5031379164" evidence="3">
    <location>
        <begin position="26"/>
        <end position="771"/>
    </location>
</feature>
<feature type="region of interest" description="Disordered" evidence="2">
    <location>
        <begin position="242"/>
        <end position="265"/>
    </location>
</feature>
<keyword evidence="1" id="KW-0175">Coiled coil</keyword>
<organism evidence="4">
    <name type="scientific">Alexandrium catenella</name>
    <name type="common">Red tide dinoflagellate</name>
    <name type="synonym">Gonyaulax catenella</name>
    <dbReference type="NCBI Taxonomy" id="2925"/>
    <lineage>
        <taxon>Eukaryota</taxon>
        <taxon>Sar</taxon>
        <taxon>Alveolata</taxon>
        <taxon>Dinophyceae</taxon>
        <taxon>Gonyaulacales</taxon>
        <taxon>Pyrocystaceae</taxon>
        <taxon>Alexandrium</taxon>
    </lineage>
</organism>
<reference evidence="4" key="1">
    <citation type="submission" date="2021-01" db="EMBL/GenBank/DDBJ databases">
        <authorList>
            <person name="Corre E."/>
            <person name="Pelletier E."/>
            <person name="Niang G."/>
            <person name="Scheremetjew M."/>
            <person name="Finn R."/>
            <person name="Kale V."/>
            <person name="Holt S."/>
            <person name="Cochrane G."/>
            <person name="Meng A."/>
            <person name="Brown T."/>
            <person name="Cohen L."/>
        </authorList>
    </citation>
    <scope>NUCLEOTIDE SEQUENCE</scope>
    <source>
        <strain evidence="4">OF101</strain>
    </source>
</reference>
<evidence type="ECO:0000313" key="4">
    <source>
        <dbReference type="EMBL" id="CAD9154997.1"/>
    </source>
</evidence>
<evidence type="ECO:0000256" key="1">
    <source>
        <dbReference type="SAM" id="Coils"/>
    </source>
</evidence>
<evidence type="ECO:0000256" key="2">
    <source>
        <dbReference type="SAM" id="MobiDB-lite"/>
    </source>
</evidence>
<dbReference type="EMBL" id="HBGE01055814">
    <property type="protein sequence ID" value="CAD9154997.1"/>
    <property type="molecule type" value="Transcribed_RNA"/>
</dbReference>
<feature type="signal peptide" evidence="3">
    <location>
        <begin position="1"/>
        <end position="25"/>
    </location>
</feature>
<accession>A0A7S1R372</accession>
<feature type="compositionally biased region" description="Basic and acidic residues" evidence="2">
    <location>
        <begin position="331"/>
        <end position="343"/>
    </location>
</feature>
<dbReference type="GO" id="GO:0005200">
    <property type="term" value="F:structural constituent of cytoskeleton"/>
    <property type="evidence" value="ECO:0007669"/>
    <property type="project" value="TreeGrafter"/>
</dbReference>
<dbReference type="AlphaFoldDB" id="A0A7S1R372"/>
<feature type="region of interest" description="Disordered" evidence="2">
    <location>
        <begin position="331"/>
        <end position="355"/>
    </location>
</feature>
<protein>
    <submittedName>
        <fullName evidence="4">Uncharacterized protein</fullName>
    </submittedName>
</protein>
<gene>
    <name evidence="4" type="ORF">ACAT0790_LOCUS33665</name>
</gene>
<feature type="coiled-coil region" evidence="1">
    <location>
        <begin position="540"/>
        <end position="581"/>
    </location>
</feature>
<sequence length="771" mass="82779">MARSSGSRALAILVALMPAAWHASAARAVRQKAGASASSGASMEMLGAAGGKAHDTPVTRVVSLLTAMQVTLKKDMDEDEALYDKLKCWCQSGKSEKEAASAASGTKIGELTSTIEGFTAKGSELKATIKDLESGLASDKKALAEATAVREKEQKESHGSEVDSIQAIENLKAAVAVLSKHEAAPESSVGGGAIFKTAKDSFESLLALKSVTTSEDTWTKEHEASHLARPLEEFMRRSGFEDAEATRAAEALAPPPPPPASGGFLQGEAQAAEGAAAGAALSLEETVVVQSALRSASSFMQARHGSAYYPAYNAQSGEILGVLKQLKEEMESDLKEAQEREQARGSGFGDLRSAKSDEIQNAEKMDEQKEDELATAENKLAEAKEDLKDEEMALAETQKFLGNLQATCADADKNFEERKAARMTELKAVTDAVEVLMKDEARDAMSSTYSLLQRRSSARASQRQRAAASLRSAARRARDPQLSLLAASVELDAFVKVKAAIDKMVGMLKVQQEDEVKKNDWCKAEIHSNEMSTEKKEGDKADLEAKDSLLESDIKTMEAEIADAKAQVAQLQLDLQQAGKGRQAENLEYQKTVQDQVLTIQALKKALARLQTYYKADAAKSAALLERAGQAPPVPQMKYAPSKAAGGIMQLIEKLIQDAKTMAKDAEKSEVQAQAAYEQTVEDTNAAVAALQKEVSTKSKAKAKAAKEKLQTESDIADTATELDGLSKVNTQLHAECDYVLKNFNTRQEARAEEIEALQQAKQILRGATAS</sequence>
<keyword evidence="3" id="KW-0732">Signal</keyword>